<dbReference type="Gene3D" id="3.30.40.10">
    <property type="entry name" value="Zinc/RING finger domain, C3HC4 (zinc finger)"/>
    <property type="match status" value="2"/>
</dbReference>
<evidence type="ECO:0000256" key="2">
    <source>
        <dbReference type="ARBA" id="ARBA00014050"/>
    </source>
</evidence>
<evidence type="ECO:0000256" key="4">
    <source>
        <dbReference type="ARBA" id="ARBA00022771"/>
    </source>
</evidence>
<reference evidence="11" key="1">
    <citation type="submission" date="2024-02" db="UniProtKB">
        <authorList>
            <consortium name="WormBaseParasite"/>
        </authorList>
    </citation>
    <scope>IDENTIFICATION</scope>
</reference>
<comment type="subunit">
    <text evidence="1">Interacts with ATP6V0C.</text>
</comment>
<keyword evidence="4 8" id="KW-0863">Zinc-finger</keyword>
<proteinExistence type="predicted"/>
<sequence length="314" mass="36817">MRTPKSFRIFKSLNCESCEQAFSSSLDDLKSPRNLNCGLSVCKDCYETETLPKKHPHYKKHRCRAECFNNFNPAHFIIDILSSKHVILAPDGSGYILSDEFEEPKCSLCHEKYILNDRKPSVLFCNHLLCYRCLKERWIPTANIKFPHSIVCPQCKELTFYDDVNHGQAIDFLRELPAMREQMNRLKAATQFECKDCERMAKIDEIFTCTDCNYQTFPKIDCTVCQEEFLPEDRKPIQLYCNHAVCFRCIQHIRTPTADRKFPHKIICPICRIDAFYDNDHSSPYYGNVVARAEFGITKIMIYEILLKKKWIFD</sequence>
<feature type="domain" description="RING-type" evidence="9">
    <location>
        <begin position="222"/>
        <end position="272"/>
    </location>
</feature>
<dbReference type="SMART" id="SM00184">
    <property type="entry name" value="RING"/>
    <property type="match status" value="2"/>
</dbReference>
<protein>
    <recommendedName>
        <fullName evidence="2">E3 ubiquitin-protein ligase RNF182</fullName>
    </recommendedName>
    <alternativeName>
        <fullName evidence="7">RING finger protein 182</fullName>
    </alternativeName>
    <alternativeName>
        <fullName evidence="6">RING-type E3 ubiquitin transferase RNF182</fullName>
    </alternativeName>
</protein>
<dbReference type="InterPro" id="IPR042285">
    <property type="entry name" value="RNF182"/>
</dbReference>
<dbReference type="PANTHER" id="PTHR46675">
    <property type="entry name" value="E3 UBIQUITIN-PROTEIN LIGASE RNF182"/>
    <property type="match status" value="1"/>
</dbReference>
<evidence type="ECO:0000256" key="3">
    <source>
        <dbReference type="ARBA" id="ARBA00022723"/>
    </source>
</evidence>
<dbReference type="Proteomes" id="UP000887575">
    <property type="component" value="Unassembled WGS sequence"/>
</dbReference>
<evidence type="ECO:0000256" key="7">
    <source>
        <dbReference type="ARBA" id="ARBA00031239"/>
    </source>
</evidence>
<keyword evidence="10" id="KW-1185">Reference proteome</keyword>
<evidence type="ECO:0000256" key="8">
    <source>
        <dbReference type="PROSITE-ProRule" id="PRU00175"/>
    </source>
</evidence>
<dbReference type="PANTHER" id="PTHR46675:SF4">
    <property type="entry name" value="E3 UBIQUITIN-PROTEIN LIGASE RNF182"/>
    <property type="match status" value="1"/>
</dbReference>
<name>A0AAF3J4L5_9BILA</name>
<dbReference type="InterPro" id="IPR017907">
    <property type="entry name" value="Znf_RING_CS"/>
</dbReference>
<feature type="domain" description="RING-type" evidence="9">
    <location>
        <begin position="106"/>
        <end position="156"/>
    </location>
</feature>
<evidence type="ECO:0000256" key="1">
    <source>
        <dbReference type="ARBA" id="ARBA00011482"/>
    </source>
</evidence>
<dbReference type="GO" id="GO:0008270">
    <property type="term" value="F:zinc ion binding"/>
    <property type="evidence" value="ECO:0007669"/>
    <property type="project" value="UniProtKB-KW"/>
</dbReference>
<dbReference type="PROSITE" id="PS50089">
    <property type="entry name" value="ZF_RING_2"/>
    <property type="match status" value="2"/>
</dbReference>
<evidence type="ECO:0000256" key="6">
    <source>
        <dbReference type="ARBA" id="ARBA00030086"/>
    </source>
</evidence>
<dbReference type="PROSITE" id="PS00518">
    <property type="entry name" value="ZF_RING_1"/>
    <property type="match status" value="2"/>
</dbReference>
<dbReference type="AlphaFoldDB" id="A0AAF3J4L5"/>
<evidence type="ECO:0000259" key="9">
    <source>
        <dbReference type="PROSITE" id="PS50089"/>
    </source>
</evidence>
<evidence type="ECO:0000256" key="5">
    <source>
        <dbReference type="ARBA" id="ARBA00022833"/>
    </source>
</evidence>
<dbReference type="WBParaSite" id="MBELARI_LOCUS15858">
    <property type="protein sequence ID" value="MBELARI_LOCUS15858"/>
    <property type="gene ID" value="MBELARI_LOCUS15858"/>
</dbReference>
<dbReference type="InterPro" id="IPR001841">
    <property type="entry name" value="Znf_RING"/>
</dbReference>
<evidence type="ECO:0000313" key="11">
    <source>
        <dbReference type="WBParaSite" id="MBELARI_LOCUS15858"/>
    </source>
</evidence>
<dbReference type="SUPFAM" id="SSF57850">
    <property type="entry name" value="RING/U-box"/>
    <property type="match status" value="2"/>
</dbReference>
<evidence type="ECO:0000313" key="10">
    <source>
        <dbReference type="Proteomes" id="UP000887575"/>
    </source>
</evidence>
<dbReference type="InterPro" id="IPR013083">
    <property type="entry name" value="Znf_RING/FYVE/PHD"/>
</dbReference>
<accession>A0AAF3J4L5</accession>
<keyword evidence="5" id="KW-0862">Zinc</keyword>
<keyword evidence="3" id="KW-0479">Metal-binding</keyword>
<organism evidence="10 11">
    <name type="scientific">Mesorhabditis belari</name>
    <dbReference type="NCBI Taxonomy" id="2138241"/>
    <lineage>
        <taxon>Eukaryota</taxon>
        <taxon>Metazoa</taxon>
        <taxon>Ecdysozoa</taxon>
        <taxon>Nematoda</taxon>
        <taxon>Chromadorea</taxon>
        <taxon>Rhabditida</taxon>
        <taxon>Rhabditina</taxon>
        <taxon>Rhabditomorpha</taxon>
        <taxon>Rhabditoidea</taxon>
        <taxon>Rhabditidae</taxon>
        <taxon>Mesorhabditinae</taxon>
        <taxon>Mesorhabditis</taxon>
    </lineage>
</organism>